<accession>A0A5J4LLP8</accession>
<dbReference type="PANTHER" id="PTHR31616:SF0">
    <property type="entry name" value="GLUCAN 1,4-ALPHA-GLUCOSIDASE"/>
    <property type="match status" value="1"/>
</dbReference>
<sequence>MTAAVSLRPSRADALRYTPIAEHGLIGDMRTAALVGTNGTIDWYCCTRFDAPSVFASILDADRGGAFELAPDVPARTKQFYFPDTNILITRFFADHGVGEVQDFMPIVGDSREADRHRLIRRVLCVRGALPFTVRVAPRFDYGRSTHTVRTRQGQTVFASPDLSLALTSSVPVEIDGPDAISSFLLGEGETAVFALDRIGDGVEPRACPLAEAEDLFGATVRYWRTWLSHSRYRGRWREMVHRSALTLKLLTYAPTGAIVAAPTTSLPERVGGERNWDYRYAWVRDSAFCIYALLRLGFTDEAKAFVRFLSENLCLQDGPDGPLQIMYGIDGRSELPEEELLHLEGHLGSSPVRAGNDAVNQLQLDIYGALIDSLYLYDKWGEPLSSDHWATVGTLVDWVCEHWDQPDEGIWETRGKSQRFLYSQLMCWVAIERAMRIATHRGLPADMPRWARARDAIYRRIMQCGWSERRKAFVQHEGDDVLDASVLMMPLAKFISPTDPKWLSTLDALGEELVSDSLVYRYDPRRSPDGLHGEEGTFSICSFWYVEALSRAGRVDEARLAFEKMLTYGNHLGLYAEEIGHTGEQIGNFPQAFTHLGLISAAFNLDRALG</sequence>
<organism evidence="3 4">
    <name type="scientific">Streptomyces angustmyceticus</name>
    <dbReference type="NCBI Taxonomy" id="285578"/>
    <lineage>
        <taxon>Bacteria</taxon>
        <taxon>Bacillati</taxon>
        <taxon>Actinomycetota</taxon>
        <taxon>Actinomycetes</taxon>
        <taxon>Kitasatosporales</taxon>
        <taxon>Streptomycetaceae</taxon>
        <taxon>Streptomyces</taxon>
    </lineage>
</organism>
<feature type="domain" description="Trehalase-like N-terminal" evidence="2">
    <location>
        <begin position="18"/>
        <end position="160"/>
    </location>
</feature>
<dbReference type="InterPro" id="IPR012341">
    <property type="entry name" value="6hp_glycosidase-like_sf"/>
</dbReference>
<dbReference type="Pfam" id="PF00723">
    <property type="entry name" value="Glyco_hydro_15"/>
    <property type="match status" value="1"/>
</dbReference>
<dbReference type="Gene3D" id="1.50.10.10">
    <property type="match status" value="1"/>
</dbReference>
<keyword evidence="4" id="KW-1185">Reference proteome</keyword>
<dbReference type="EMBL" id="BLAG01000014">
    <property type="protein sequence ID" value="GES32510.1"/>
    <property type="molecule type" value="Genomic_DNA"/>
</dbReference>
<dbReference type="OrthoDB" id="3902805at2"/>
<dbReference type="GeneID" id="96756049"/>
<comment type="caution">
    <text evidence="3">The sequence shown here is derived from an EMBL/GenBank/DDBJ whole genome shotgun (WGS) entry which is preliminary data.</text>
</comment>
<proteinExistence type="predicted"/>
<dbReference type="Proteomes" id="UP000325598">
    <property type="component" value="Unassembled WGS sequence"/>
</dbReference>
<evidence type="ECO:0000313" key="4">
    <source>
        <dbReference type="Proteomes" id="UP000325598"/>
    </source>
</evidence>
<dbReference type="InterPro" id="IPR011613">
    <property type="entry name" value="GH15-like"/>
</dbReference>
<evidence type="ECO:0000259" key="2">
    <source>
        <dbReference type="Pfam" id="PF19291"/>
    </source>
</evidence>
<dbReference type="InterPro" id="IPR045582">
    <property type="entry name" value="Trehalase-like_N"/>
</dbReference>
<dbReference type="GO" id="GO:0004553">
    <property type="term" value="F:hydrolase activity, hydrolyzing O-glycosyl compounds"/>
    <property type="evidence" value="ECO:0007669"/>
    <property type="project" value="TreeGrafter"/>
</dbReference>
<dbReference type="Pfam" id="PF19291">
    <property type="entry name" value="TREH_N"/>
    <property type="match status" value="1"/>
</dbReference>
<dbReference type="AlphaFoldDB" id="A0A5J4LLP8"/>
<evidence type="ECO:0000259" key="1">
    <source>
        <dbReference type="Pfam" id="PF00723"/>
    </source>
</evidence>
<gene>
    <name evidence="3" type="ORF">San01_49970</name>
</gene>
<reference evidence="3 4" key="1">
    <citation type="submission" date="2019-10" db="EMBL/GenBank/DDBJ databases">
        <title>Whole genome shotgun sequence of Streptomyces angustmyceticus NBRC 3934.</title>
        <authorList>
            <person name="Hosoyama A."/>
            <person name="Ichikawa N."/>
            <person name="Kimura A."/>
            <person name="Kitahashi Y."/>
            <person name="Komaki H."/>
            <person name="Uohara A."/>
        </authorList>
    </citation>
    <scope>NUCLEOTIDE SEQUENCE [LARGE SCALE GENOMIC DNA]</scope>
    <source>
        <strain evidence="3 4">NBRC 3934</strain>
    </source>
</reference>
<dbReference type="SUPFAM" id="SSF48208">
    <property type="entry name" value="Six-hairpin glycosidases"/>
    <property type="match status" value="1"/>
</dbReference>
<evidence type="ECO:0000313" key="3">
    <source>
        <dbReference type="EMBL" id="GES32510.1"/>
    </source>
</evidence>
<dbReference type="InterPro" id="IPR008928">
    <property type="entry name" value="6-hairpin_glycosidase_sf"/>
</dbReference>
<name>A0A5J4LLP8_9ACTN</name>
<feature type="domain" description="GH15-like" evidence="1">
    <location>
        <begin position="237"/>
        <end position="603"/>
    </location>
</feature>
<dbReference type="GO" id="GO:0005975">
    <property type="term" value="P:carbohydrate metabolic process"/>
    <property type="evidence" value="ECO:0007669"/>
    <property type="project" value="InterPro"/>
</dbReference>
<dbReference type="PANTHER" id="PTHR31616">
    <property type="entry name" value="TREHALASE"/>
    <property type="match status" value="1"/>
</dbReference>
<protein>
    <submittedName>
        <fullName evidence="3">Glucoamylase</fullName>
    </submittedName>
</protein>
<dbReference type="RefSeq" id="WP_152104940.1">
    <property type="nucleotide sequence ID" value="NZ_BLAG01000014.1"/>
</dbReference>